<name>A0A4D6KUH4_VIGUN</name>
<evidence type="ECO:0000313" key="2">
    <source>
        <dbReference type="Proteomes" id="UP000501690"/>
    </source>
</evidence>
<protein>
    <submittedName>
        <fullName evidence="1">Uncharacterized protein</fullName>
    </submittedName>
</protein>
<dbReference type="EMBL" id="CP039345">
    <property type="protein sequence ID" value="QCD79527.1"/>
    <property type="molecule type" value="Genomic_DNA"/>
</dbReference>
<proteinExistence type="predicted"/>
<sequence length="123" mass="13745">MVSRSNESSPLERELEHKFGEIKIFTTTATPLTAQSPSPLHSSVSVFCLSSKWCFSLHRLILGCFPPFAMPTLFAVVNSCMITGKVKFAFVDETKVYYSVHMSFSIRNNNEEECEAANSGKQL</sequence>
<evidence type="ECO:0000313" key="1">
    <source>
        <dbReference type="EMBL" id="QCD79527.1"/>
    </source>
</evidence>
<dbReference type="Proteomes" id="UP000501690">
    <property type="component" value="Linkage Group LG1"/>
</dbReference>
<organism evidence="1 2">
    <name type="scientific">Vigna unguiculata</name>
    <name type="common">Cowpea</name>
    <dbReference type="NCBI Taxonomy" id="3917"/>
    <lineage>
        <taxon>Eukaryota</taxon>
        <taxon>Viridiplantae</taxon>
        <taxon>Streptophyta</taxon>
        <taxon>Embryophyta</taxon>
        <taxon>Tracheophyta</taxon>
        <taxon>Spermatophyta</taxon>
        <taxon>Magnoliopsida</taxon>
        <taxon>eudicotyledons</taxon>
        <taxon>Gunneridae</taxon>
        <taxon>Pentapetalae</taxon>
        <taxon>rosids</taxon>
        <taxon>fabids</taxon>
        <taxon>Fabales</taxon>
        <taxon>Fabaceae</taxon>
        <taxon>Papilionoideae</taxon>
        <taxon>50 kb inversion clade</taxon>
        <taxon>NPAAA clade</taxon>
        <taxon>indigoferoid/millettioid clade</taxon>
        <taxon>Phaseoleae</taxon>
        <taxon>Vigna</taxon>
    </lineage>
</organism>
<gene>
    <name evidence="1" type="ORF">DEO72_LG1g3169</name>
</gene>
<keyword evidence="2" id="KW-1185">Reference proteome</keyword>
<dbReference type="AlphaFoldDB" id="A0A4D6KUH4"/>
<accession>A0A4D6KUH4</accession>
<reference evidence="1 2" key="1">
    <citation type="submission" date="2019-04" db="EMBL/GenBank/DDBJ databases">
        <title>An improved genome assembly and genetic linkage map for asparagus bean, Vigna unguiculata ssp. sesquipedialis.</title>
        <authorList>
            <person name="Xia Q."/>
            <person name="Zhang R."/>
            <person name="Dong Y."/>
        </authorList>
    </citation>
    <scope>NUCLEOTIDE SEQUENCE [LARGE SCALE GENOMIC DNA]</scope>
    <source>
        <tissue evidence="1">Leaf</tissue>
    </source>
</reference>